<feature type="domain" description="ORC1/DEAH AAA+ ATPase" evidence="1">
    <location>
        <begin position="43"/>
        <end position="174"/>
    </location>
</feature>
<dbReference type="InterPro" id="IPR049945">
    <property type="entry name" value="AAA_22"/>
</dbReference>
<dbReference type="Pfam" id="PF13401">
    <property type="entry name" value="AAA_22"/>
    <property type="match status" value="1"/>
</dbReference>
<accession>A0A2A5B5H2</accession>
<reference evidence="3" key="1">
    <citation type="submission" date="2017-08" db="EMBL/GenBank/DDBJ databases">
        <title>A dynamic microbial community with high functional redundancy inhabits the cold, oxic subseafloor aquifer.</title>
        <authorList>
            <person name="Tully B.J."/>
            <person name="Wheat C.G."/>
            <person name="Glazer B.T."/>
            <person name="Huber J.A."/>
        </authorList>
    </citation>
    <scope>NUCLEOTIDE SEQUENCE [LARGE SCALE GENOMIC DNA]</scope>
</reference>
<name>A0A2A5B5H2_9GAMM</name>
<comment type="caution">
    <text evidence="2">The sequence shown here is derived from an EMBL/GenBank/DDBJ whole genome shotgun (WGS) entry which is preliminary data.</text>
</comment>
<dbReference type="AlphaFoldDB" id="A0A2A5B5H2"/>
<dbReference type="Gene3D" id="3.40.50.300">
    <property type="entry name" value="P-loop containing nucleotide triphosphate hydrolases"/>
    <property type="match status" value="1"/>
</dbReference>
<evidence type="ECO:0000259" key="1">
    <source>
        <dbReference type="Pfam" id="PF13401"/>
    </source>
</evidence>
<dbReference type="Proteomes" id="UP000218327">
    <property type="component" value="Unassembled WGS sequence"/>
</dbReference>
<organism evidence="2 3">
    <name type="scientific">SAR86 cluster bacterium</name>
    <dbReference type="NCBI Taxonomy" id="2030880"/>
    <lineage>
        <taxon>Bacteria</taxon>
        <taxon>Pseudomonadati</taxon>
        <taxon>Pseudomonadota</taxon>
        <taxon>Gammaproteobacteria</taxon>
        <taxon>SAR86 cluster</taxon>
    </lineage>
</organism>
<proteinExistence type="predicted"/>
<sequence>MYLQHFGLAQYPFSLTPNTRYFIKLPSHQQAFNMLIEALQGDSNFSKITGEVGTGKTMLCRMVLNSLEAHKDKYVTAYIPHPILSEEGIMHALAEELAINPDTNISYYELLKLVTQELLRISANDKSVVLFIDEAQAMPEETLEALRLLTTADSKHGNHLQVILFGQGELDELLEQPILRELKRNLSFEFELPALDRGGLEAYVEHRLVKAGYNGSHMFTEIALDLLLEGSRGIPRVINILAHKSLLVAYGKNQHVIDKIHILAAIRDTEFASTPKNIR</sequence>
<gene>
    <name evidence="2" type="ORF">COA96_04630</name>
</gene>
<dbReference type="SUPFAM" id="SSF52540">
    <property type="entry name" value="P-loop containing nucleoside triphosphate hydrolases"/>
    <property type="match status" value="1"/>
</dbReference>
<dbReference type="PANTHER" id="PTHR35894:SF7">
    <property type="entry name" value="GENERAL SECRETION PATHWAY PROTEIN A-RELATED"/>
    <property type="match status" value="1"/>
</dbReference>
<evidence type="ECO:0000313" key="3">
    <source>
        <dbReference type="Proteomes" id="UP000218327"/>
    </source>
</evidence>
<dbReference type="EMBL" id="NVVJ01000010">
    <property type="protein sequence ID" value="PCJ26610.1"/>
    <property type="molecule type" value="Genomic_DNA"/>
</dbReference>
<dbReference type="InterPro" id="IPR052026">
    <property type="entry name" value="ExeA_AAA_ATPase_DNA-bind"/>
</dbReference>
<protein>
    <submittedName>
        <fullName evidence="2">AAA family ATPase</fullName>
    </submittedName>
</protein>
<dbReference type="InterPro" id="IPR027417">
    <property type="entry name" value="P-loop_NTPase"/>
</dbReference>
<evidence type="ECO:0000313" key="2">
    <source>
        <dbReference type="EMBL" id="PCJ26610.1"/>
    </source>
</evidence>
<dbReference type="GO" id="GO:0016887">
    <property type="term" value="F:ATP hydrolysis activity"/>
    <property type="evidence" value="ECO:0007669"/>
    <property type="project" value="InterPro"/>
</dbReference>
<dbReference type="PANTHER" id="PTHR35894">
    <property type="entry name" value="GENERAL SECRETION PATHWAY PROTEIN A-RELATED"/>
    <property type="match status" value="1"/>
</dbReference>